<feature type="domain" description="HIT" evidence="4">
    <location>
        <begin position="7"/>
        <end position="117"/>
    </location>
</feature>
<dbReference type="RefSeq" id="WP_006906812.1">
    <property type="nucleotide sequence ID" value="NZ_GG665867.1"/>
</dbReference>
<dbReference type="InterPro" id="IPR036265">
    <property type="entry name" value="HIT-like_sf"/>
</dbReference>
<dbReference type="Proteomes" id="UP000003494">
    <property type="component" value="Unassembled WGS sequence"/>
</dbReference>
<dbReference type="Gene3D" id="3.30.428.10">
    <property type="entry name" value="HIT-like"/>
    <property type="match status" value="1"/>
</dbReference>
<keyword evidence="6" id="KW-1185">Reference proteome</keyword>
<feature type="short sequence motif" description="Histidine triad motif" evidence="2 3">
    <location>
        <begin position="99"/>
        <end position="103"/>
    </location>
</feature>
<evidence type="ECO:0000259" key="4">
    <source>
        <dbReference type="PROSITE" id="PS51084"/>
    </source>
</evidence>
<dbReference type="PRINTS" id="PR00332">
    <property type="entry name" value="HISTRIAD"/>
</dbReference>
<sequence>MKRDDCIFCKLANGQIPANTIYEDEDFRVILDANPASEGHALILPKEHYADIYELDDTLAARLFPLARKMACAMTETLGCDGFNILQNNGEIAGQTVFHFHMHLIPRYKNAPNNQGFLLWKQRGLSEEEIKAIREKLARQIR</sequence>
<dbReference type="InterPro" id="IPR019808">
    <property type="entry name" value="Histidine_triad_CS"/>
</dbReference>
<proteinExistence type="predicted"/>
<comment type="caution">
    <text evidence="5">The sequence shown here is derived from an EMBL/GenBank/DDBJ whole genome shotgun (WGS) entry which is preliminary data.</text>
</comment>
<dbReference type="InterPro" id="IPR039384">
    <property type="entry name" value="HINT"/>
</dbReference>
<evidence type="ECO:0000256" key="3">
    <source>
        <dbReference type="PROSITE-ProRule" id="PRU00464"/>
    </source>
</evidence>
<evidence type="ECO:0000313" key="6">
    <source>
        <dbReference type="Proteomes" id="UP000003494"/>
    </source>
</evidence>
<dbReference type="PANTHER" id="PTHR46648:SF1">
    <property type="entry name" value="ADENOSINE 5'-MONOPHOSPHORAMIDASE HNT1"/>
    <property type="match status" value="1"/>
</dbReference>
<dbReference type="SUPFAM" id="SSF54197">
    <property type="entry name" value="HIT-like"/>
    <property type="match status" value="1"/>
</dbReference>
<reference evidence="5" key="1">
    <citation type="submission" date="2009-04" db="EMBL/GenBank/DDBJ databases">
        <authorList>
            <person name="Weinstock G."/>
            <person name="Sodergren E."/>
            <person name="Clifton S."/>
            <person name="Fulton L."/>
            <person name="Fulton B."/>
            <person name="Courtney L."/>
            <person name="Fronick C."/>
            <person name="Harrison M."/>
            <person name="Strong C."/>
            <person name="Farmer C."/>
            <person name="Delahaunty K."/>
            <person name="Markovic C."/>
            <person name="Hall O."/>
            <person name="Minx P."/>
            <person name="Tomlinson C."/>
            <person name="Mitreva M."/>
            <person name="Nelson J."/>
            <person name="Hou S."/>
            <person name="Wollam A."/>
            <person name="Pepin K.H."/>
            <person name="Johnson M."/>
            <person name="Bhonagiri V."/>
            <person name="Nash W.E."/>
            <person name="Warren W."/>
            <person name="Chinwalla A."/>
            <person name="Mardis E.R."/>
            <person name="Wilson R.K."/>
        </authorList>
    </citation>
    <scope>NUCLEOTIDE SEQUENCE [LARGE SCALE GENOMIC DNA]</scope>
    <source>
        <strain evidence="5">DSM 14600</strain>
    </source>
</reference>
<accession>C4GCX2</accession>
<evidence type="ECO:0000256" key="2">
    <source>
        <dbReference type="PIRSR" id="PIRSR601310-3"/>
    </source>
</evidence>
<gene>
    <name evidence="5" type="ORF">GCWU000342_01816</name>
</gene>
<feature type="active site" description="Tele-AMP-histidine intermediate" evidence="1">
    <location>
        <position position="101"/>
    </location>
</feature>
<protein>
    <submittedName>
        <fullName evidence="5">Histidine triad domain protein</fullName>
    </submittedName>
</protein>
<dbReference type="PROSITE" id="PS00892">
    <property type="entry name" value="HIT_1"/>
    <property type="match status" value="1"/>
</dbReference>
<dbReference type="InterPro" id="IPR011146">
    <property type="entry name" value="HIT-like"/>
</dbReference>
<dbReference type="STRING" id="626523.GCWU000342_01816"/>
<dbReference type="PROSITE" id="PS51084">
    <property type="entry name" value="HIT_2"/>
    <property type="match status" value="1"/>
</dbReference>
<name>C4GCX2_9FIRM</name>
<dbReference type="EMBL" id="ACIP02000004">
    <property type="protein sequence ID" value="EEP27822.1"/>
    <property type="molecule type" value="Genomic_DNA"/>
</dbReference>
<dbReference type="eggNOG" id="COG0537">
    <property type="taxonomic scope" value="Bacteria"/>
</dbReference>
<dbReference type="PANTHER" id="PTHR46648">
    <property type="entry name" value="HIT FAMILY PROTEIN 1"/>
    <property type="match status" value="1"/>
</dbReference>
<evidence type="ECO:0000313" key="5">
    <source>
        <dbReference type="EMBL" id="EEP27822.1"/>
    </source>
</evidence>
<dbReference type="AlphaFoldDB" id="C4GCX2"/>
<dbReference type="HOGENOM" id="CLU_056776_3_3_9"/>
<dbReference type="GO" id="GO:0003824">
    <property type="term" value="F:catalytic activity"/>
    <property type="evidence" value="ECO:0007669"/>
    <property type="project" value="InterPro"/>
</dbReference>
<dbReference type="InterPro" id="IPR001310">
    <property type="entry name" value="Histidine_triad_HIT"/>
</dbReference>
<organism evidence="5 6">
    <name type="scientific">Shuttleworthella satelles DSM 14600</name>
    <dbReference type="NCBI Taxonomy" id="626523"/>
    <lineage>
        <taxon>Bacteria</taxon>
        <taxon>Bacillati</taxon>
        <taxon>Bacillota</taxon>
        <taxon>Clostridia</taxon>
        <taxon>Lachnospirales</taxon>
        <taxon>Lachnospiraceae</taxon>
        <taxon>Shuttleworthella</taxon>
    </lineage>
</organism>
<dbReference type="CDD" id="cd01277">
    <property type="entry name" value="HINT_subgroup"/>
    <property type="match status" value="1"/>
</dbReference>
<evidence type="ECO:0000256" key="1">
    <source>
        <dbReference type="PIRSR" id="PIRSR601310-1"/>
    </source>
</evidence>
<dbReference type="GO" id="GO:0009117">
    <property type="term" value="P:nucleotide metabolic process"/>
    <property type="evidence" value="ECO:0007669"/>
    <property type="project" value="TreeGrafter"/>
</dbReference>
<dbReference type="Pfam" id="PF01230">
    <property type="entry name" value="HIT"/>
    <property type="match status" value="1"/>
</dbReference>